<dbReference type="Gene3D" id="2.40.170.20">
    <property type="entry name" value="TonB-dependent receptor, beta-barrel domain"/>
    <property type="match status" value="1"/>
</dbReference>
<keyword evidence="4 7" id="KW-0812">Transmembrane</keyword>
<keyword evidence="3 7" id="KW-1134">Transmembrane beta strand</keyword>
<reference evidence="9 10" key="1">
    <citation type="submission" date="2020-08" db="EMBL/GenBank/DDBJ databases">
        <title>Genomic Encyclopedia of Type Strains, Phase IV (KMG-IV): sequencing the most valuable type-strain genomes for metagenomic binning, comparative biology and taxonomic classification.</title>
        <authorList>
            <person name="Goeker M."/>
        </authorList>
    </citation>
    <scope>NUCLEOTIDE SEQUENCE [LARGE SCALE GENOMIC DNA]</scope>
    <source>
        <strain evidence="9 10">DSM 29854</strain>
    </source>
</reference>
<dbReference type="GO" id="GO:0009279">
    <property type="term" value="C:cell outer membrane"/>
    <property type="evidence" value="ECO:0007669"/>
    <property type="project" value="UniProtKB-SubCell"/>
</dbReference>
<organism evidence="9 10">
    <name type="scientific">Rufibacter quisquiliarum</name>
    <dbReference type="NCBI Taxonomy" id="1549639"/>
    <lineage>
        <taxon>Bacteria</taxon>
        <taxon>Pseudomonadati</taxon>
        <taxon>Bacteroidota</taxon>
        <taxon>Cytophagia</taxon>
        <taxon>Cytophagales</taxon>
        <taxon>Hymenobacteraceae</taxon>
        <taxon>Rufibacter</taxon>
    </lineage>
</organism>
<evidence type="ECO:0000313" key="10">
    <source>
        <dbReference type="Proteomes" id="UP000563094"/>
    </source>
</evidence>
<dbReference type="InterPro" id="IPR012910">
    <property type="entry name" value="Plug_dom"/>
</dbReference>
<gene>
    <name evidence="9" type="ORF">FHS90_001434</name>
</gene>
<protein>
    <submittedName>
        <fullName evidence="9">Iron complex outermembrane receptor protein</fullName>
    </submittedName>
</protein>
<dbReference type="Gene3D" id="2.170.130.10">
    <property type="entry name" value="TonB-dependent receptor, plug domain"/>
    <property type="match status" value="1"/>
</dbReference>
<evidence type="ECO:0000256" key="7">
    <source>
        <dbReference type="PROSITE-ProRule" id="PRU01360"/>
    </source>
</evidence>
<dbReference type="Pfam" id="PF07715">
    <property type="entry name" value="Plug"/>
    <property type="match status" value="1"/>
</dbReference>
<dbReference type="EMBL" id="JACJIQ010000004">
    <property type="protein sequence ID" value="MBA9076728.1"/>
    <property type="molecule type" value="Genomic_DNA"/>
</dbReference>
<dbReference type="Proteomes" id="UP000563094">
    <property type="component" value="Unassembled WGS sequence"/>
</dbReference>
<keyword evidence="9" id="KW-0675">Receptor</keyword>
<dbReference type="InterPro" id="IPR036942">
    <property type="entry name" value="Beta-barrel_TonB_sf"/>
</dbReference>
<evidence type="ECO:0000256" key="1">
    <source>
        <dbReference type="ARBA" id="ARBA00004571"/>
    </source>
</evidence>
<comment type="caution">
    <text evidence="9">The sequence shown here is derived from an EMBL/GenBank/DDBJ whole genome shotgun (WGS) entry which is preliminary data.</text>
</comment>
<dbReference type="NCBIfam" id="TIGR04056">
    <property type="entry name" value="OMP_RagA_SusC"/>
    <property type="match status" value="1"/>
</dbReference>
<evidence type="ECO:0000313" key="9">
    <source>
        <dbReference type="EMBL" id="MBA9076728.1"/>
    </source>
</evidence>
<dbReference type="SUPFAM" id="SSF56935">
    <property type="entry name" value="Porins"/>
    <property type="match status" value="1"/>
</dbReference>
<keyword evidence="5 7" id="KW-0472">Membrane</keyword>
<keyword evidence="2 7" id="KW-0813">Transport</keyword>
<feature type="domain" description="TonB-dependent receptor plug" evidence="8">
    <location>
        <begin position="3"/>
        <end position="92"/>
    </location>
</feature>
<dbReference type="PROSITE" id="PS52016">
    <property type="entry name" value="TONB_DEPENDENT_REC_3"/>
    <property type="match status" value="1"/>
</dbReference>
<dbReference type="InterPro" id="IPR037066">
    <property type="entry name" value="Plug_dom_sf"/>
</dbReference>
<name>A0A839GQN5_9BACT</name>
<evidence type="ECO:0000256" key="6">
    <source>
        <dbReference type="ARBA" id="ARBA00023237"/>
    </source>
</evidence>
<evidence type="ECO:0000256" key="2">
    <source>
        <dbReference type="ARBA" id="ARBA00022448"/>
    </source>
</evidence>
<dbReference type="InterPro" id="IPR023997">
    <property type="entry name" value="TonB-dep_OMP_SusC/RagA_CS"/>
</dbReference>
<keyword evidence="10" id="KW-1185">Reference proteome</keyword>
<evidence type="ECO:0000256" key="5">
    <source>
        <dbReference type="ARBA" id="ARBA00023136"/>
    </source>
</evidence>
<keyword evidence="6 7" id="KW-0998">Cell outer membrane</keyword>
<evidence type="ECO:0000256" key="3">
    <source>
        <dbReference type="ARBA" id="ARBA00022452"/>
    </source>
</evidence>
<dbReference type="NCBIfam" id="TIGR04057">
    <property type="entry name" value="SusC_RagA_signa"/>
    <property type="match status" value="1"/>
</dbReference>
<sequence>MNLLSGQMAGFHITPTDGAPGARSLFRLHRVTTLAGQNTPLLVLDGIIIASEAMQMLESPLSLLNPNDIASVTLLKDAAATALYGALGANGVLLITTKTGTAGRKLQVQFSSRMGVAQLAKKVPVLSADQFREAVRQYGMPEAQAGLGSASTDWQEEVYENAVSHDQNLALSGQLGWLPYRVSLGYLNQNGILTNSHFTRASTALSLTPSFFKNHLKTALHLRRGSSDSRLPNERMIDLPLWYNPTLPNDAEENHLEYPNPLKLLKNQKNDGTGEKEIANLQVAYSFGFLPGLSAHAQVGYDAYNAKRDDTPSTRNAMGLYSQFEQGLKNKTQTYSLSYTDTLQALQSHVDVTAGLFKQDRKRTYSYSDRLVFADNPYGNDQGRKRTGFASSKHSAFFGKIDYTLKNKYFATYAIRQDESGIFAPAENKFTSTALGAGWLLTEEPFLQQLQALSTLKFRASYGVQYNLPVSQENTVNSFTQTTAILYSPELTPEKTTSINLGVDLGLFQGRLQGSVDYFNRTTNNLLVYQFLNSASIYAYLLSNEGKLKSSGFEVALDYTVVNTPKVKWALALNTSYSTSEIQDLQWASYGSSAFFINSSFPRLLSQNGGSPYAFYLHQQKYQDGKPLEGQYTDSNSDGLPDFTASQSAIPSTLMGLRSHVAYQKWSFDFLARAATGHSVYNGPAAFHGNYRSVSYEAPNNISASVFSTNFRNTQYLSDYYLEDASFFRLE</sequence>
<dbReference type="InterPro" id="IPR039426">
    <property type="entry name" value="TonB-dep_rcpt-like"/>
</dbReference>
<comment type="subcellular location">
    <subcellularLocation>
        <location evidence="1 7">Cell outer membrane</location>
        <topology evidence="1 7">Multi-pass membrane protein</topology>
    </subcellularLocation>
</comment>
<comment type="similarity">
    <text evidence="7">Belongs to the TonB-dependent receptor family.</text>
</comment>
<evidence type="ECO:0000259" key="8">
    <source>
        <dbReference type="Pfam" id="PF07715"/>
    </source>
</evidence>
<accession>A0A839GQN5</accession>
<evidence type="ECO:0000256" key="4">
    <source>
        <dbReference type="ARBA" id="ARBA00022692"/>
    </source>
</evidence>
<proteinExistence type="inferred from homology"/>
<dbReference type="AlphaFoldDB" id="A0A839GQN5"/>
<dbReference type="InterPro" id="IPR023996">
    <property type="entry name" value="TonB-dep_OMP_SusC/RagA"/>
</dbReference>